<proteinExistence type="predicted"/>
<comment type="caution">
    <text evidence="4">The sequence shown here is derived from an EMBL/GenBank/DDBJ whole genome shotgun (WGS) entry which is preliminary data.</text>
</comment>
<dbReference type="SMART" id="SM00239">
    <property type="entry name" value="C2"/>
    <property type="match status" value="1"/>
</dbReference>
<organism evidence="4 5">
    <name type="scientific">Basidiobolus meristosporus CBS 931.73</name>
    <dbReference type="NCBI Taxonomy" id="1314790"/>
    <lineage>
        <taxon>Eukaryota</taxon>
        <taxon>Fungi</taxon>
        <taxon>Fungi incertae sedis</taxon>
        <taxon>Zoopagomycota</taxon>
        <taxon>Entomophthoromycotina</taxon>
        <taxon>Basidiobolomycetes</taxon>
        <taxon>Basidiobolales</taxon>
        <taxon>Basidiobolaceae</taxon>
        <taxon>Basidiobolus</taxon>
    </lineage>
</organism>
<sequence length="123" mass="14114">MRGTLEVTVVSARELRNVETFGKVDPFVILTVDKKHSHKTQVVKNSRAPNWQEHFSFDVPDGYTNLHLECYDYDYLKANDFIGAVTIPLTPAMNQGSHDSWYPLLTKHGKPAGDIYIEMDFKR</sequence>
<evidence type="ECO:0000313" key="5">
    <source>
        <dbReference type="Proteomes" id="UP000193498"/>
    </source>
</evidence>
<dbReference type="InParanoid" id="A0A1Y1YA24"/>
<feature type="domain" description="C2" evidence="3">
    <location>
        <begin position="1"/>
        <end position="102"/>
    </location>
</feature>
<dbReference type="AlphaFoldDB" id="A0A1Y1YA24"/>
<keyword evidence="5" id="KW-1185">Reference proteome</keyword>
<protein>
    <recommendedName>
        <fullName evidence="3">C2 domain-containing protein</fullName>
    </recommendedName>
</protein>
<dbReference type="GO" id="GO:0005509">
    <property type="term" value="F:calcium ion binding"/>
    <property type="evidence" value="ECO:0007669"/>
    <property type="project" value="TreeGrafter"/>
</dbReference>
<dbReference type="Pfam" id="PF00168">
    <property type="entry name" value="C2"/>
    <property type="match status" value="1"/>
</dbReference>
<reference evidence="4 5" key="1">
    <citation type="submission" date="2016-07" db="EMBL/GenBank/DDBJ databases">
        <title>Pervasive Adenine N6-methylation of Active Genes in Fungi.</title>
        <authorList>
            <consortium name="DOE Joint Genome Institute"/>
            <person name="Mondo S.J."/>
            <person name="Dannebaum R.O."/>
            <person name="Kuo R.C."/>
            <person name="Labutti K."/>
            <person name="Haridas S."/>
            <person name="Kuo A."/>
            <person name="Salamov A."/>
            <person name="Ahrendt S.R."/>
            <person name="Lipzen A."/>
            <person name="Sullivan W."/>
            <person name="Andreopoulos W.B."/>
            <person name="Clum A."/>
            <person name="Lindquist E."/>
            <person name="Daum C."/>
            <person name="Ramamoorthy G.K."/>
            <person name="Gryganskyi A."/>
            <person name="Culley D."/>
            <person name="Magnuson J.K."/>
            <person name="James T.Y."/>
            <person name="O'Malley M.A."/>
            <person name="Stajich J.E."/>
            <person name="Spatafora J.W."/>
            <person name="Visel A."/>
            <person name="Grigoriev I.V."/>
        </authorList>
    </citation>
    <scope>NUCLEOTIDE SEQUENCE [LARGE SCALE GENOMIC DNA]</scope>
    <source>
        <strain evidence="4 5">CBS 931.73</strain>
    </source>
</reference>
<dbReference type="EMBL" id="MCFE01000195">
    <property type="protein sequence ID" value="ORX94803.1"/>
    <property type="molecule type" value="Genomic_DNA"/>
</dbReference>
<dbReference type="PANTHER" id="PTHR45911">
    <property type="entry name" value="C2 DOMAIN-CONTAINING PROTEIN"/>
    <property type="match status" value="1"/>
</dbReference>
<dbReference type="PROSITE" id="PS50004">
    <property type="entry name" value="C2"/>
    <property type="match status" value="1"/>
</dbReference>
<dbReference type="PANTHER" id="PTHR45911:SF4">
    <property type="entry name" value="MULTIPLE C2 AND TRANSMEMBRANE DOMAIN-CONTAINING PROTEIN"/>
    <property type="match status" value="1"/>
</dbReference>
<gene>
    <name evidence="4" type="ORF">K493DRAFT_407853</name>
</gene>
<dbReference type="OrthoDB" id="270970at2759"/>
<keyword evidence="1" id="KW-0479">Metal-binding</keyword>
<dbReference type="SUPFAM" id="SSF49562">
    <property type="entry name" value="C2 domain (Calcium/lipid-binding domain, CaLB)"/>
    <property type="match status" value="1"/>
</dbReference>
<evidence type="ECO:0000259" key="3">
    <source>
        <dbReference type="PROSITE" id="PS50004"/>
    </source>
</evidence>
<dbReference type="GO" id="GO:0016020">
    <property type="term" value="C:membrane"/>
    <property type="evidence" value="ECO:0007669"/>
    <property type="project" value="TreeGrafter"/>
</dbReference>
<dbReference type="CDD" id="cd00030">
    <property type="entry name" value="C2"/>
    <property type="match status" value="1"/>
</dbReference>
<dbReference type="InterPro" id="IPR035892">
    <property type="entry name" value="C2_domain_sf"/>
</dbReference>
<dbReference type="InterPro" id="IPR000008">
    <property type="entry name" value="C2_dom"/>
</dbReference>
<accession>A0A1Y1YA24</accession>
<keyword evidence="2" id="KW-0106">Calcium</keyword>
<evidence type="ECO:0000256" key="1">
    <source>
        <dbReference type="ARBA" id="ARBA00022723"/>
    </source>
</evidence>
<dbReference type="Gene3D" id="2.60.40.150">
    <property type="entry name" value="C2 domain"/>
    <property type="match status" value="1"/>
</dbReference>
<evidence type="ECO:0000256" key="2">
    <source>
        <dbReference type="ARBA" id="ARBA00022837"/>
    </source>
</evidence>
<evidence type="ECO:0000313" key="4">
    <source>
        <dbReference type="EMBL" id="ORX94803.1"/>
    </source>
</evidence>
<dbReference type="Proteomes" id="UP000193498">
    <property type="component" value="Unassembled WGS sequence"/>
</dbReference>
<name>A0A1Y1YA24_9FUNG</name>
<dbReference type="STRING" id="1314790.A0A1Y1YA24"/>